<proteinExistence type="predicted"/>
<feature type="region of interest" description="Disordered" evidence="1">
    <location>
        <begin position="60"/>
        <end position="83"/>
    </location>
</feature>
<evidence type="ECO:0008006" key="4">
    <source>
        <dbReference type="Google" id="ProtNLM"/>
    </source>
</evidence>
<protein>
    <recommendedName>
        <fullName evidence="4">Transposase</fullName>
    </recommendedName>
</protein>
<reference evidence="2 3" key="1">
    <citation type="submission" date="2024-09" db="EMBL/GenBank/DDBJ databases">
        <authorList>
            <person name="Sun Q."/>
            <person name="Mori K."/>
        </authorList>
    </citation>
    <scope>NUCLEOTIDE SEQUENCE [LARGE SCALE GENOMIC DNA]</scope>
    <source>
        <strain evidence="2 3">JCM 11411</strain>
    </source>
</reference>
<dbReference type="RefSeq" id="WP_378375100.1">
    <property type="nucleotide sequence ID" value="NZ_JBHMAS010000049.1"/>
</dbReference>
<comment type="caution">
    <text evidence="2">The sequence shown here is derived from an EMBL/GenBank/DDBJ whole genome shotgun (WGS) entry which is preliminary data.</text>
</comment>
<sequence>MLDRRGYCLKQFEEGSEACPSLDRLKTILRENLGKQLEFESNETLRQWVDELAAANVRCQDKTPGSQTKSRSLSIKFGKPTMN</sequence>
<evidence type="ECO:0000313" key="3">
    <source>
        <dbReference type="Proteomes" id="UP001589587"/>
    </source>
</evidence>
<evidence type="ECO:0000256" key="1">
    <source>
        <dbReference type="SAM" id="MobiDB-lite"/>
    </source>
</evidence>
<name>A0ABV5XGD3_9NOCA</name>
<dbReference type="EMBL" id="JBHMAS010000049">
    <property type="protein sequence ID" value="MFB9781528.1"/>
    <property type="molecule type" value="Genomic_DNA"/>
</dbReference>
<keyword evidence="3" id="KW-1185">Reference proteome</keyword>
<feature type="compositionally biased region" description="Polar residues" evidence="1">
    <location>
        <begin position="63"/>
        <end position="73"/>
    </location>
</feature>
<gene>
    <name evidence="2" type="ORF">ACFFQ6_17700</name>
</gene>
<dbReference type="Proteomes" id="UP001589587">
    <property type="component" value="Unassembled WGS sequence"/>
</dbReference>
<evidence type="ECO:0000313" key="2">
    <source>
        <dbReference type="EMBL" id="MFB9781528.1"/>
    </source>
</evidence>
<accession>A0ABV5XGD3</accession>
<organism evidence="2 3">
    <name type="scientific">Rhodococcus baikonurensis</name>
    <dbReference type="NCBI Taxonomy" id="172041"/>
    <lineage>
        <taxon>Bacteria</taxon>
        <taxon>Bacillati</taxon>
        <taxon>Actinomycetota</taxon>
        <taxon>Actinomycetes</taxon>
        <taxon>Mycobacteriales</taxon>
        <taxon>Nocardiaceae</taxon>
        <taxon>Rhodococcus</taxon>
        <taxon>Rhodococcus erythropolis group</taxon>
    </lineage>
</organism>